<dbReference type="GO" id="GO:0046872">
    <property type="term" value="F:metal ion binding"/>
    <property type="evidence" value="ECO:0007669"/>
    <property type="project" value="UniProtKB-KW"/>
</dbReference>
<dbReference type="InterPro" id="IPR051323">
    <property type="entry name" value="AtsK-like"/>
</dbReference>
<dbReference type="OrthoDB" id="10257314at2759"/>
<dbReference type="Gene3D" id="3.60.130.10">
    <property type="entry name" value="Clavaminate synthase-like"/>
    <property type="match status" value="1"/>
</dbReference>
<feature type="domain" description="TauD/TfdA-like" evidence="7">
    <location>
        <begin position="98"/>
        <end position="374"/>
    </location>
</feature>
<evidence type="ECO:0000256" key="3">
    <source>
        <dbReference type="ARBA" id="ARBA00022723"/>
    </source>
</evidence>
<gene>
    <name evidence="8" type="ORF">FN846DRAFT_811525</name>
</gene>
<evidence type="ECO:0000256" key="2">
    <source>
        <dbReference type="ARBA" id="ARBA00005896"/>
    </source>
</evidence>
<reference evidence="8 9" key="1">
    <citation type="submission" date="2019-09" db="EMBL/GenBank/DDBJ databases">
        <title>Draft genome of the ectomycorrhizal ascomycete Sphaerosporella brunnea.</title>
        <authorList>
            <consortium name="DOE Joint Genome Institute"/>
            <person name="Benucci G.M."/>
            <person name="Marozzi G."/>
            <person name="Antonielli L."/>
            <person name="Sanchez S."/>
            <person name="Marco P."/>
            <person name="Wang X."/>
            <person name="Falini L.B."/>
            <person name="Barry K."/>
            <person name="Haridas S."/>
            <person name="Lipzen A."/>
            <person name="Labutti K."/>
            <person name="Grigoriev I.V."/>
            <person name="Murat C."/>
            <person name="Martin F."/>
            <person name="Albertini E."/>
            <person name="Donnini D."/>
            <person name="Bonito G."/>
        </authorList>
    </citation>
    <scope>NUCLEOTIDE SEQUENCE [LARGE SCALE GENOMIC DNA]</scope>
    <source>
        <strain evidence="8 9">Sb_GMNB300</strain>
    </source>
</reference>
<dbReference type="FunCoup" id="A0A5J5EZM6">
    <property type="interactions" value="4"/>
</dbReference>
<keyword evidence="5" id="KW-0560">Oxidoreductase</keyword>
<evidence type="ECO:0000259" key="7">
    <source>
        <dbReference type="Pfam" id="PF02668"/>
    </source>
</evidence>
<dbReference type="EMBL" id="VXIS01000069">
    <property type="protein sequence ID" value="KAA8908370.1"/>
    <property type="molecule type" value="Genomic_DNA"/>
</dbReference>
<evidence type="ECO:0000313" key="9">
    <source>
        <dbReference type="Proteomes" id="UP000326924"/>
    </source>
</evidence>
<dbReference type="Proteomes" id="UP000326924">
    <property type="component" value="Unassembled WGS sequence"/>
</dbReference>
<evidence type="ECO:0000256" key="4">
    <source>
        <dbReference type="ARBA" id="ARBA00022964"/>
    </source>
</evidence>
<dbReference type="PANTHER" id="PTHR30468:SF28">
    <property type="entry name" value="ALPHA-KETOGLUTARATE-DEPENDENT TAURINE DIOXYGENASE (AFU_ORTHOLOGUE AFUA_8G02210)-RELATED"/>
    <property type="match status" value="1"/>
</dbReference>
<organism evidence="8 9">
    <name type="scientific">Sphaerosporella brunnea</name>
    <dbReference type="NCBI Taxonomy" id="1250544"/>
    <lineage>
        <taxon>Eukaryota</taxon>
        <taxon>Fungi</taxon>
        <taxon>Dikarya</taxon>
        <taxon>Ascomycota</taxon>
        <taxon>Pezizomycotina</taxon>
        <taxon>Pezizomycetes</taxon>
        <taxon>Pezizales</taxon>
        <taxon>Pyronemataceae</taxon>
        <taxon>Sphaerosporella</taxon>
    </lineage>
</organism>
<comment type="caution">
    <text evidence="8">The sequence shown here is derived from an EMBL/GenBank/DDBJ whole genome shotgun (WGS) entry which is preliminary data.</text>
</comment>
<keyword evidence="4" id="KW-0223">Dioxygenase</keyword>
<dbReference type="InterPro" id="IPR003819">
    <property type="entry name" value="TauD/TfdA-like"/>
</dbReference>
<dbReference type="SUPFAM" id="SSF51197">
    <property type="entry name" value="Clavaminate synthase-like"/>
    <property type="match status" value="1"/>
</dbReference>
<sequence>MAPSVVTIGSVTQKTDAPTIQGPYKDFDRGYLNKTKELSGTEKHSPASYPHYLPTFELTGPKENGGVYYPLEEFEHYDHGRDADPSFPHLLPQGVVQVENLTPKFGSEVRGVQLSSLTSAGKDELALFVAQRGVVAFRDQDFADLPIQEALDFGGYFGRHHIHPASGQPKGYPEIHLVHRGAEDPTLNNIFETRTSSVAWHSDVTYEKQPPGTTFLYILDTPKDADGKISGGDTAFVSMAEAYERLSEPFRERLKGLRATHSGVEQSAAAAARGSVVRRLPVINDHPVVRTHPVTGKKTLFVNPQFTRRIIGYKYEESDALLKFLYDHTAYGTDFQIRVKWAPKTVVVWDNRIAMHSALLDWNSGGRRHLARITPQAEVPTESWD</sequence>
<accession>A0A5J5EZM6</accession>
<comment type="cofactor">
    <cofactor evidence="1">
        <name>Fe(2+)</name>
        <dbReference type="ChEBI" id="CHEBI:29033"/>
    </cofactor>
</comment>
<comment type="similarity">
    <text evidence="2">Belongs to the TfdA dioxygenase family.</text>
</comment>
<dbReference type="FunFam" id="3.60.130.10:FF:000003">
    <property type="entry name" value="Alpha-ketoglutarate-dependent taurine dioxygenase"/>
    <property type="match status" value="1"/>
</dbReference>
<dbReference type="GO" id="GO:0016706">
    <property type="term" value="F:2-oxoglutarate-dependent dioxygenase activity"/>
    <property type="evidence" value="ECO:0007669"/>
    <property type="project" value="TreeGrafter"/>
</dbReference>
<dbReference type="AlphaFoldDB" id="A0A5J5EZM6"/>
<dbReference type="GO" id="GO:0005737">
    <property type="term" value="C:cytoplasm"/>
    <property type="evidence" value="ECO:0007669"/>
    <property type="project" value="TreeGrafter"/>
</dbReference>
<keyword evidence="3" id="KW-0479">Metal-binding</keyword>
<proteinExistence type="inferred from homology"/>
<dbReference type="PANTHER" id="PTHR30468">
    <property type="entry name" value="ALPHA-KETOGLUTARATE-DEPENDENT SULFONATE DIOXYGENASE"/>
    <property type="match status" value="1"/>
</dbReference>
<keyword evidence="6" id="KW-0408">Iron</keyword>
<evidence type="ECO:0000256" key="6">
    <source>
        <dbReference type="ARBA" id="ARBA00023004"/>
    </source>
</evidence>
<name>A0A5J5EZM6_9PEZI</name>
<keyword evidence="9" id="KW-1185">Reference proteome</keyword>
<dbReference type="Pfam" id="PF02668">
    <property type="entry name" value="TauD"/>
    <property type="match status" value="1"/>
</dbReference>
<evidence type="ECO:0000256" key="5">
    <source>
        <dbReference type="ARBA" id="ARBA00023002"/>
    </source>
</evidence>
<dbReference type="InParanoid" id="A0A5J5EZM6"/>
<evidence type="ECO:0000313" key="8">
    <source>
        <dbReference type="EMBL" id="KAA8908370.1"/>
    </source>
</evidence>
<dbReference type="InterPro" id="IPR042098">
    <property type="entry name" value="TauD-like_sf"/>
</dbReference>
<protein>
    <recommendedName>
        <fullName evidence="7">TauD/TfdA-like domain-containing protein</fullName>
    </recommendedName>
</protein>
<evidence type="ECO:0000256" key="1">
    <source>
        <dbReference type="ARBA" id="ARBA00001954"/>
    </source>
</evidence>